<accession>A0AAJ1TM66</accession>
<gene>
    <name evidence="2" type="ORF">J2Z48_001412</name>
</gene>
<name>A0AAJ1TM66_9BACL</name>
<feature type="chain" id="PRO_5042603543" evidence="1">
    <location>
        <begin position="31"/>
        <end position="179"/>
    </location>
</feature>
<comment type="caution">
    <text evidence="2">The sequence shown here is derived from an EMBL/GenBank/DDBJ whole genome shotgun (WGS) entry which is preliminary data.</text>
</comment>
<evidence type="ECO:0000313" key="3">
    <source>
        <dbReference type="Proteomes" id="UP001238450"/>
    </source>
</evidence>
<evidence type="ECO:0000256" key="1">
    <source>
        <dbReference type="SAM" id="SignalP"/>
    </source>
</evidence>
<reference evidence="2 3" key="1">
    <citation type="submission" date="2023-07" db="EMBL/GenBank/DDBJ databases">
        <title>Genomic Encyclopedia of Type Strains, Phase IV (KMG-IV): sequencing the most valuable type-strain genomes for metagenomic binning, comparative biology and taxonomic classification.</title>
        <authorList>
            <person name="Goeker M."/>
        </authorList>
    </citation>
    <scope>NUCLEOTIDE SEQUENCE [LARGE SCALE GENOMIC DNA]</scope>
    <source>
        <strain evidence="2 3">DSM 46876</strain>
    </source>
</reference>
<feature type="signal peptide" evidence="1">
    <location>
        <begin position="1"/>
        <end position="30"/>
    </location>
</feature>
<sequence>MKAKRFIAGLIACSGMFTGMGLTLPSSTYAATNTATASLSQDPKADEYTVISNAVTENYFLDSTNSKPLAFFTPKNPNGSEDPFPVRLRITTSHLDVGTRKASRWQMFREVTKEPKSVINLSPNYMVGNGETKEYIVVVRPGKLTYLNANKLTGIEGKITGTITIDYIKFKDEEPAAKK</sequence>
<evidence type="ECO:0000313" key="2">
    <source>
        <dbReference type="EMBL" id="MDQ0417240.1"/>
    </source>
</evidence>
<dbReference type="Proteomes" id="UP001238450">
    <property type="component" value="Unassembled WGS sequence"/>
</dbReference>
<keyword evidence="1" id="KW-0732">Signal</keyword>
<proteinExistence type="predicted"/>
<dbReference type="AlphaFoldDB" id="A0AAJ1TM66"/>
<protein>
    <submittedName>
        <fullName evidence="2">Uncharacterized protein</fullName>
    </submittedName>
</protein>
<keyword evidence="3" id="KW-1185">Reference proteome</keyword>
<dbReference type="RefSeq" id="WP_307252144.1">
    <property type="nucleotide sequence ID" value="NZ_JAUSUV010000005.1"/>
</dbReference>
<organism evidence="2 3">
    <name type="scientific">Croceifilum oryzae</name>
    <dbReference type="NCBI Taxonomy" id="1553429"/>
    <lineage>
        <taxon>Bacteria</taxon>
        <taxon>Bacillati</taxon>
        <taxon>Bacillota</taxon>
        <taxon>Bacilli</taxon>
        <taxon>Bacillales</taxon>
        <taxon>Thermoactinomycetaceae</taxon>
        <taxon>Croceifilum</taxon>
    </lineage>
</organism>
<dbReference type="EMBL" id="JAUSUV010000005">
    <property type="protein sequence ID" value="MDQ0417240.1"/>
    <property type="molecule type" value="Genomic_DNA"/>
</dbReference>